<dbReference type="BioCyc" id="CCAL311458:G131R-563-MONOMER"/>
<dbReference type="EMBL" id="BA000048">
    <property type="protein sequence ID" value="BAJ50413.1"/>
    <property type="molecule type" value="Genomic_DNA"/>
</dbReference>
<protein>
    <submittedName>
        <fullName evidence="2">Uncharacterized protein</fullName>
    </submittedName>
</protein>
<evidence type="ECO:0000256" key="1">
    <source>
        <dbReference type="SAM" id="Phobius"/>
    </source>
</evidence>
<sequence>MLALLLALPTAFLGAAIVTPAFAQPNYTAWLKIVTASWDGAPYVAGAPPVQPTGVGFADRYNVTNVCVELYKFKNPSGASTAPLDSWEGPIRAGSPNGTGFIRVSWPAGWENVTIIVKAKSYQGECIGEGNPFRGIIVYWLTVNPTPSFLSKFGFSAFNSTINDDGIEDTHGGPFNWNIFPPLGSGPVDNVNYASGPITFQINHNDPQRAWLARAAYIFKLFHEHTWYATNDVLTYATIFIYDTDHTDASSTQSLIQAAITGDDGQSRYTREIYPRSAGVGSGKFAQNRLVPIPLQSINLGTREPFEGGIPDPEDNNGFIEAPHLNATKRVWWETVLVNQTFYVGNEYNQTGGPNAPEYATDPATGKIRPLFGAYPSNPSVNPTITQGGITGVPAGPFSLVLNETVYIDPPRPLLPTWEGTDTTANVETVGPSIANFENNTVFYARFCVQDADLAIQHPWIGDKMVGAEVTLNFKTSADVPYYLAHSIHTTGSDGCTNDPHKWPGYLGQYSKFARFPNGTNWGLRGSLNASYFFNPADDVSPAWRPGGYFEQAWGGSWQGPWINAGMNWSALIPEITYMKTRQLSDDPRWGGFEIQVKWKGGARNGYGGSAVLVDSVRVRNPYAIAATNTTTYNGWIVPNVVLGNNTVLIKIHNEVTVTLSRGPLGTPRPIRGPVTLMISSNTPIGMRLQNYNPLTGTFDIFVNYPPGVDLRVDIVENATHGGFIRTPFTFSGVIASIKYHDAATNQPIVGNISYALAGWQDIGPDGVIDSTSIRRFNVTTTGETGAAEVEIWPGPPGSQTIRTLVSSNNTDIQTLDPAFTYNDFVGGMLFSGQPQSGTFAILNATKRQVVILQSLAPHKAPDIALARAGLVYITANVHDLAYRLVDNLGNPAPAANTAITLQRGNGPPITKTGASLIPDFFPSTGSLQWSYDQHGEGWAVFYQLPEDLAYMVTVTFDGTPVGEATVDKLTHTIMEDLVLRIYKVKLVFVDCENSPLSREAFVKVVPPSPATPYVTQLDSTGALDFGYLAGGQYTIDGVWWKGVWVKFTDARIGDDTLPLNPDGSLTFTVDSNIDSPIKLTALINDFIFTTWDYNQDNRIPRLNITLTWVGVHPLTGSRLYFLETMDPTGDTNTDKFNTTLAFSQFFRYRIDHFFGGISRSNGLKTYGDVRYVFYKMPSALYNITVTTVTTGDPETQQTPGNSKWPGRTVPVDYEIKIDWTSHSSPPSIRKTPAGQVNDRVVLRVYMTWNGEFVTDPNLNPIGNATLYKTCGPVRIDLLTWAHTFKQRIVDGDFDYLNEARRIGNATYHIVNDNGVNMEMFIPEDGVFSSLFVSKWTEDTLLTTWLKADSQHSSNIWWNGTYRKQDLTFYSYVYPLEFTRGEQPWARFYDKAGLTGSGWLTTQKGPLTSPGGDVRPGDSFLIREFFNPAVNETANGKWPTHNFTVVGNEGLWNQQRWRWEQAVAAGAVEEISTPFKGKRYIEVPTRPTTLVFEKEVVTVPIPVGFITLNLKDEDLARPIPYAVVQLDVYYDDSGTVDRSSSVLYKTGRDGNLTLLYPTQEAMENILGTNVVNYTLTVYWYLNSSIVYKDAFNLTKRGYSVDKVAIADVTFVLAISANKDRPVKDLYARIWWLNVTDGNTVFPGRITVDHARRTWTYTAVPETRGAAKWTTGQLTLPWLPTSERFTKSDWDLVFDSSAGRWVYDDVTRSWDIPYPSYEDGRMIDGWPYNPVPTGYDRRHPHLTNQENSRIQYRISVWSDQLPIDPSSPKYNNGAWQRDHYELVWRIPAQFPDAWMLFGHPPFDITFYRGTTGTGQFQPIPGYALTRTWTATPTPGSKVVAIKLNATDVDIPVFWQVGDYELGSYDCGPLLGYIVKGRIVPPLGATFAPKPIDAVTTAGTITVGDKTVNICISGKPVGLVTVTSGDTPSTVIWGGSTLVIDEVSPPPSIWYNDGTGQAGADNPNRGTTSNYWRNWVSQAIDPLTGQPVNLHVGDQLQVPGVDLGIQYMGYGRPYEGVARTATVTVVSNDPDNRAHRPFIKMFEFQNVSARITDFNGRPLPGAFYQIIDAQTGKSAAWSYAGPDGRIVPMPIRKPGGVFIQRVLYLGQGANGEPTWPVNSFARWPIAYDSRDDETTQETQKPDIPLGFAYTAEAGPWPTGDGWFRADVCRHAGDGSYNYTAGVLEALASCPPAGWGRSFDVITRIFDLRIRFVYGDAQRPADPAYVFSAPSLALPDDFIIRGQGAIFEAKRLARSSYDIVALWPDANGEEVGRRTFDVSRTNVGTVEGTVVLALRDLSFNVVDRQGRPVAGARVSVSPNLVREQDIQLRPDSIFTILRVPDGRTYDFTVEWTSPYGTTARAAVRDTPAGLQSRGSIVIPVDDVTLTVVDFDGRPVAGAAIRFGGQQVGSTDSQGVVIIGQVPLDNEYQIEVSKDGTTIGGDRVRFTASRTSATIQAGIYDIAVIVKGAAGQPIQGAIVELVRGGTTIATAATDASGSAVFSKVVGADYSVRASYEQFSNSANVARGVRSATIVLDLYTILFGVPMTLATFLALIIGLILLVIVVVVIVSEYIRWRGRRLGIYPAAPPKK</sequence>
<dbReference type="KEGG" id="csu:CSUB_C0553"/>
<dbReference type="InterPro" id="IPR013783">
    <property type="entry name" value="Ig-like_fold"/>
</dbReference>
<evidence type="ECO:0000313" key="3">
    <source>
        <dbReference type="EMBL" id="BAJ50413.1"/>
    </source>
</evidence>
<feature type="transmembrane region" description="Helical" evidence="1">
    <location>
        <begin position="2533"/>
        <end position="2565"/>
    </location>
</feature>
<organism evidence="2 4">
    <name type="scientific">Caldiarchaeum subterraneum</name>
    <dbReference type="NCBI Taxonomy" id="311458"/>
    <lineage>
        <taxon>Archaea</taxon>
        <taxon>Nitrososphaerota</taxon>
        <taxon>Candidatus Caldarchaeales</taxon>
        <taxon>Candidatus Caldarchaeaceae</taxon>
        <taxon>Candidatus Caldarchaeum</taxon>
    </lineage>
</organism>
<dbReference type="EMBL" id="AP011842">
    <property type="protein sequence ID" value="BAJ47616.1"/>
    <property type="molecule type" value="Genomic_DNA"/>
</dbReference>
<keyword evidence="1" id="KW-0472">Membrane</keyword>
<dbReference type="SUPFAM" id="SSF49478">
    <property type="entry name" value="Cna protein B-type domain"/>
    <property type="match status" value="1"/>
</dbReference>
<evidence type="ECO:0000313" key="2">
    <source>
        <dbReference type="EMBL" id="BAJ47616.1"/>
    </source>
</evidence>
<evidence type="ECO:0000313" key="4">
    <source>
        <dbReference type="Proteomes" id="UP000008120"/>
    </source>
</evidence>
<dbReference type="Gene3D" id="2.60.40.10">
    <property type="entry name" value="Immunoglobulins"/>
    <property type="match status" value="1"/>
</dbReference>
<keyword evidence="1" id="KW-1133">Transmembrane helix</keyword>
<name>E6N5P7_CALS0</name>
<dbReference type="Proteomes" id="UP000008120">
    <property type="component" value="Chromosome"/>
</dbReference>
<proteinExistence type="predicted"/>
<gene>
    <name evidence="3" type="ORF">CSUB_C0553</name>
    <name evidence="2" type="ORF">HGMM_F15C06C20</name>
</gene>
<reference evidence="2 4" key="2">
    <citation type="journal article" date="2011" name="Nucleic Acids Res.">
        <title>Insights into the evolution of Archaea and eukaryotic protein modifier systems revealed by the genome of a novel archaeal group.</title>
        <authorList>
            <person name="Nunoura T."/>
            <person name="Takaki Y."/>
            <person name="Kakuta J."/>
            <person name="Nishi S."/>
            <person name="Sugahara J."/>
            <person name="Kazama H."/>
            <person name="Chee G."/>
            <person name="Hattori M."/>
            <person name="Kanai A."/>
            <person name="Atomi H."/>
            <person name="Takai K."/>
            <person name="Takami H."/>
        </authorList>
    </citation>
    <scope>NUCLEOTIDE SEQUENCE [LARGE SCALE GENOMIC DNA]</scope>
</reference>
<accession>E6N5P7</accession>
<reference evidence="2 4" key="1">
    <citation type="journal article" date="2005" name="Environ. Microbiol.">
        <title>Genetic and functional properties of uncultivated thermophilic crenarchaeotes from a subsurface gold mine as revealed by analysis of genome fragments.</title>
        <authorList>
            <person name="Nunoura T."/>
            <person name="Hirayama H."/>
            <person name="Takami H."/>
            <person name="Oida H."/>
            <person name="Nishi S."/>
            <person name="Shimamura S."/>
            <person name="Suzuki Y."/>
            <person name="Inagaki F."/>
            <person name="Takai K."/>
            <person name="Nealson K.H."/>
            <person name="Horikoshi K."/>
        </authorList>
    </citation>
    <scope>NUCLEOTIDE SEQUENCE [LARGE SCALE GENOMIC DNA]</scope>
</reference>
<keyword evidence="1" id="KW-0812">Transmembrane</keyword>